<evidence type="ECO:0000256" key="4">
    <source>
        <dbReference type="ARBA" id="ARBA00023136"/>
    </source>
</evidence>
<dbReference type="GO" id="GO:0016020">
    <property type="term" value="C:membrane"/>
    <property type="evidence" value="ECO:0007669"/>
    <property type="project" value="UniProtKB-SubCell"/>
</dbReference>
<sequence>MVRNKKFAKGLKICCSITLLLLIIVLVTAVVLFLTILKPKQPKITTQEVNLEYIKFFPLPFLLNVTLGITVTIDNPNYGSFKYGNSTAYVTYHGDLVAEAPIEADEIPARGRRDISTTVEVIGDRLVSNRYFWADHDAGSFNFSSSSTLHGKAKVLKVLKMKVTTHNTCDITVFFLAQNVSSVCKYRVHY</sequence>
<proteinExistence type="predicted"/>
<evidence type="ECO:0000313" key="8">
    <source>
        <dbReference type="Proteomes" id="UP000241394"/>
    </source>
</evidence>
<feature type="transmembrane region" description="Helical" evidence="5">
    <location>
        <begin position="12"/>
        <end position="36"/>
    </location>
</feature>
<keyword evidence="4 5" id="KW-0472">Membrane</keyword>
<dbReference type="PANTHER" id="PTHR31234:SF26">
    <property type="entry name" value="OS07G0524400 PROTEIN"/>
    <property type="match status" value="1"/>
</dbReference>
<reference evidence="7 8" key="1">
    <citation type="submission" date="2017-07" db="EMBL/GenBank/DDBJ databases">
        <title>An improved, manually edited Actinidia chinensis var. chinensis (kiwifruit) genome highlights the challenges associated with draft genomes and gene prediction in plants.</title>
        <authorList>
            <person name="Pilkington S."/>
            <person name="Crowhurst R."/>
            <person name="Hilario E."/>
            <person name="Nardozza S."/>
            <person name="Fraser L."/>
            <person name="Peng Y."/>
            <person name="Gunaseelan K."/>
            <person name="Simpson R."/>
            <person name="Tahir J."/>
            <person name="Deroles S."/>
            <person name="Templeton K."/>
            <person name="Luo Z."/>
            <person name="Davy M."/>
            <person name="Cheng C."/>
            <person name="Mcneilage M."/>
            <person name="Scaglione D."/>
            <person name="Liu Y."/>
            <person name="Zhang Q."/>
            <person name="Datson P."/>
            <person name="De Silva N."/>
            <person name="Gardiner S."/>
            <person name="Bassett H."/>
            <person name="Chagne D."/>
            <person name="Mccallum J."/>
            <person name="Dzierzon H."/>
            <person name="Deng C."/>
            <person name="Wang Y.-Y."/>
            <person name="Barron N."/>
            <person name="Manako K."/>
            <person name="Bowen J."/>
            <person name="Foster T."/>
            <person name="Erridge Z."/>
            <person name="Tiffin H."/>
            <person name="Waite C."/>
            <person name="Davies K."/>
            <person name="Grierson E."/>
            <person name="Laing W."/>
            <person name="Kirk R."/>
            <person name="Chen X."/>
            <person name="Wood M."/>
            <person name="Montefiori M."/>
            <person name="Brummell D."/>
            <person name="Schwinn K."/>
            <person name="Catanach A."/>
            <person name="Fullerton C."/>
            <person name="Li D."/>
            <person name="Meiyalaghan S."/>
            <person name="Nieuwenhuizen N."/>
            <person name="Read N."/>
            <person name="Prakash R."/>
            <person name="Hunter D."/>
            <person name="Zhang H."/>
            <person name="Mckenzie M."/>
            <person name="Knabel M."/>
            <person name="Harris A."/>
            <person name="Allan A."/>
            <person name="Chen A."/>
            <person name="Janssen B."/>
            <person name="Plunkett B."/>
            <person name="Dwamena C."/>
            <person name="Voogd C."/>
            <person name="Leif D."/>
            <person name="Lafferty D."/>
            <person name="Souleyre E."/>
            <person name="Varkonyi-Gasic E."/>
            <person name="Gambi F."/>
            <person name="Hanley J."/>
            <person name="Yao J.-L."/>
            <person name="Cheung J."/>
            <person name="David K."/>
            <person name="Warren B."/>
            <person name="Marsh K."/>
            <person name="Snowden K."/>
            <person name="Lin-Wang K."/>
            <person name="Brian L."/>
            <person name="Martinez-Sanchez M."/>
            <person name="Wang M."/>
            <person name="Ileperuma N."/>
            <person name="Macnee N."/>
            <person name="Campin R."/>
            <person name="Mcatee P."/>
            <person name="Drummond R."/>
            <person name="Espley R."/>
            <person name="Ireland H."/>
            <person name="Wu R."/>
            <person name="Atkinson R."/>
            <person name="Karunairetnam S."/>
            <person name="Bulley S."/>
            <person name="Chunkath S."/>
            <person name="Hanley Z."/>
            <person name="Storey R."/>
            <person name="Thrimawithana A."/>
            <person name="Thomson S."/>
            <person name="David C."/>
            <person name="Testolin R."/>
        </authorList>
    </citation>
    <scope>NUCLEOTIDE SEQUENCE [LARGE SCALE GENOMIC DNA]</scope>
    <source>
        <strain evidence="8">cv. Red5</strain>
        <tissue evidence="7">Young leaf</tissue>
    </source>
</reference>
<keyword evidence="8" id="KW-1185">Reference proteome</keyword>
<accession>A0A2R6RAX8</accession>
<dbReference type="InterPro" id="IPR004864">
    <property type="entry name" value="LEA_2"/>
</dbReference>
<dbReference type="OrthoDB" id="674678at2759"/>
<evidence type="ECO:0000313" key="7">
    <source>
        <dbReference type="EMBL" id="PSS24706.1"/>
    </source>
</evidence>
<feature type="domain" description="Late embryogenesis abundant protein LEA-2 subgroup" evidence="6">
    <location>
        <begin position="70"/>
        <end position="165"/>
    </location>
</feature>
<dbReference type="PANTHER" id="PTHR31234">
    <property type="entry name" value="LATE EMBRYOGENESIS ABUNDANT (LEA) HYDROXYPROLINE-RICH GLYCOPROTEIN FAMILY"/>
    <property type="match status" value="1"/>
</dbReference>
<evidence type="ECO:0000259" key="6">
    <source>
        <dbReference type="Pfam" id="PF03168"/>
    </source>
</evidence>
<dbReference type="Gene3D" id="2.60.40.1820">
    <property type="match status" value="1"/>
</dbReference>
<dbReference type="Pfam" id="PF03168">
    <property type="entry name" value="LEA_2"/>
    <property type="match status" value="1"/>
</dbReference>
<comment type="subcellular location">
    <subcellularLocation>
        <location evidence="1">Membrane</location>
        <topology evidence="1">Single-pass membrane protein</topology>
    </subcellularLocation>
</comment>
<dbReference type="Gramene" id="PSS24706">
    <property type="protein sequence ID" value="PSS24706"/>
    <property type="gene ID" value="CEY00_Acc09623"/>
</dbReference>
<dbReference type="STRING" id="1590841.A0A2R6RAX8"/>
<protein>
    <submittedName>
        <fullName evidence="7">CUB and sushi domain-containing protein</fullName>
    </submittedName>
</protein>
<comment type="caution">
    <text evidence="7">The sequence shown here is derived from an EMBL/GenBank/DDBJ whole genome shotgun (WGS) entry which is preliminary data.</text>
</comment>
<dbReference type="AlphaFoldDB" id="A0A2R6RAX8"/>
<dbReference type="SUPFAM" id="SSF117070">
    <property type="entry name" value="LEA14-like"/>
    <property type="match status" value="1"/>
</dbReference>
<evidence type="ECO:0000256" key="5">
    <source>
        <dbReference type="SAM" id="Phobius"/>
    </source>
</evidence>
<evidence type="ECO:0000256" key="1">
    <source>
        <dbReference type="ARBA" id="ARBA00004167"/>
    </source>
</evidence>
<dbReference type="Proteomes" id="UP000241394">
    <property type="component" value="Chromosome LG8"/>
</dbReference>
<keyword evidence="2 5" id="KW-0812">Transmembrane</keyword>
<dbReference type="GO" id="GO:0098542">
    <property type="term" value="P:defense response to other organism"/>
    <property type="evidence" value="ECO:0007669"/>
    <property type="project" value="InterPro"/>
</dbReference>
<gene>
    <name evidence="7" type="ORF">CEY00_Acc09623</name>
</gene>
<dbReference type="InterPro" id="IPR044839">
    <property type="entry name" value="NDR1-like"/>
</dbReference>
<reference evidence="8" key="2">
    <citation type="journal article" date="2018" name="BMC Genomics">
        <title>A manually annotated Actinidia chinensis var. chinensis (kiwifruit) genome highlights the challenges associated with draft genomes and gene prediction in plants.</title>
        <authorList>
            <person name="Pilkington S.M."/>
            <person name="Crowhurst R."/>
            <person name="Hilario E."/>
            <person name="Nardozza S."/>
            <person name="Fraser L."/>
            <person name="Peng Y."/>
            <person name="Gunaseelan K."/>
            <person name="Simpson R."/>
            <person name="Tahir J."/>
            <person name="Deroles S.C."/>
            <person name="Templeton K."/>
            <person name="Luo Z."/>
            <person name="Davy M."/>
            <person name="Cheng C."/>
            <person name="McNeilage M."/>
            <person name="Scaglione D."/>
            <person name="Liu Y."/>
            <person name="Zhang Q."/>
            <person name="Datson P."/>
            <person name="De Silva N."/>
            <person name="Gardiner S.E."/>
            <person name="Bassett H."/>
            <person name="Chagne D."/>
            <person name="McCallum J."/>
            <person name="Dzierzon H."/>
            <person name="Deng C."/>
            <person name="Wang Y.Y."/>
            <person name="Barron L."/>
            <person name="Manako K."/>
            <person name="Bowen J."/>
            <person name="Foster T.M."/>
            <person name="Erridge Z.A."/>
            <person name="Tiffin H."/>
            <person name="Waite C.N."/>
            <person name="Davies K.M."/>
            <person name="Grierson E.P."/>
            <person name="Laing W.A."/>
            <person name="Kirk R."/>
            <person name="Chen X."/>
            <person name="Wood M."/>
            <person name="Montefiori M."/>
            <person name="Brummell D.A."/>
            <person name="Schwinn K.E."/>
            <person name="Catanach A."/>
            <person name="Fullerton C."/>
            <person name="Li D."/>
            <person name="Meiyalaghan S."/>
            <person name="Nieuwenhuizen N."/>
            <person name="Read N."/>
            <person name="Prakash R."/>
            <person name="Hunter D."/>
            <person name="Zhang H."/>
            <person name="McKenzie M."/>
            <person name="Knabel M."/>
            <person name="Harris A."/>
            <person name="Allan A.C."/>
            <person name="Gleave A."/>
            <person name="Chen A."/>
            <person name="Janssen B.J."/>
            <person name="Plunkett B."/>
            <person name="Ampomah-Dwamena C."/>
            <person name="Voogd C."/>
            <person name="Leif D."/>
            <person name="Lafferty D."/>
            <person name="Souleyre E.J.F."/>
            <person name="Varkonyi-Gasic E."/>
            <person name="Gambi F."/>
            <person name="Hanley J."/>
            <person name="Yao J.L."/>
            <person name="Cheung J."/>
            <person name="David K.M."/>
            <person name="Warren B."/>
            <person name="Marsh K."/>
            <person name="Snowden K.C."/>
            <person name="Lin-Wang K."/>
            <person name="Brian L."/>
            <person name="Martinez-Sanchez M."/>
            <person name="Wang M."/>
            <person name="Ileperuma N."/>
            <person name="Macnee N."/>
            <person name="Campin R."/>
            <person name="McAtee P."/>
            <person name="Drummond R.S.M."/>
            <person name="Espley R.V."/>
            <person name="Ireland H.S."/>
            <person name="Wu R."/>
            <person name="Atkinson R.G."/>
            <person name="Karunairetnam S."/>
            <person name="Bulley S."/>
            <person name="Chunkath S."/>
            <person name="Hanley Z."/>
            <person name="Storey R."/>
            <person name="Thrimawithana A.H."/>
            <person name="Thomson S."/>
            <person name="David C."/>
            <person name="Testolin R."/>
            <person name="Huang H."/>
            <person name="Hellens R.P."/>
            <person name="Schaffer R.J."/>
        </authorList>
    </citation>
    <scope>NUCLEOTIDE SEQUENCE [LARGE SCALE GENOMIC DNA]</scope>
    <source>
        <strain evidence="8">cv. Red5</strain>
    </source>
</reference>
<dbReference type="EMBL" id="NKQK01000008">
    <property type="protein sequence ID" value="PSS24706.1"/>
    <property type="molecule type" value="Genomic_DNA"/>
</dbReference>
<keyword evidence="3 5" id="KW-1133">Transmembrane helix</keyword>
<organism evidence="7 8">
    <name type="scientific">Actinidia chinensis var. chinensis</name>
    <name type="common">Chinese soft-hair kiwi</name>
    <dbReference type="NCBI Taxonomy" id="1590841"/>
    <lineage>
        <taxon>Eukaryota</taxon>
        <taxon>Viridiplantae</taxon>
        <taxon>Streptophyta</taxon>
        <taxon>Embryophyta</taxon>
        <taxon>Tracheophyta</taxon>
        <taxon>Spermatophyta</taxon>
        <taxon>Magnoliopsida</taxon>
        <taxon>eudicotyledons</taxon>
        <taxon>Gunneridae</taxon>
        <taxon>Pentapetalae</taxon>
        <taxon>asterids</taxon>
        <taxon>Ericales</taxon>
        <taxon>Actinidiaceae</taxon>
        <taxon>Actinidia</taxon>
    </lineage>
</organism>
<evidence type="ECO:0000256" key="3">
    <source>
        <dbReference type="ARBA" id="ARBA00022989"/>
    </source>
</evidence>
<evidence type="ECO:0000256" key="2">
    <source>
        <dbReference type="ARBA" id="ARBA00022692"/>
    </source>
</evidence>
<dbReference type="InParanoid" id="A0A2R6RAX8"/>
<dbReference type="OMA" id="HAPFRYG"/>
<name>A0A2R6RAX8_ACTCC</name>